<dbReference type="EMBL" id="UINC01037084">
    <property type="protein sequence ID" value="SVB32037.1"/>
    <property type="molecule type" value="Genomic_DNA"/>
</dbReference>
<reference evidence="1" key="1">
    <citation type="submission" date="2018-05" db="EMBL/GenBank/DDBJ databases">
        <authorList>
            <person name="Lanie J.A."/>
            <person name="Ng W.-L."/>
            <person name="Kazmierczak K.M."/>
            <person name="Andrzejewski T.M."/>
            <person name="Davidsen T.M."/>
            <person name="Wayne K.J."/>
            <person name="Tettelin H."/>
            <person name="Glass J.I."/>
            <person name="Rusch D."/>
            <person name="Podicherti R."/>
            <person name="Tsui H.-C.T."/>
            <person name="Winkler M.E."/>
        </authorList>
    </citation>
    <scope>NUCLEOTIDE SEQUENCE</scope>
</reference>
<dbReference type="AlphaFoldDB" id="A0A382D362"/>
<proteinExistence type="predicted"/>
<evidence type="ECO:0000313" key="1">
    <source>
        <dbReference type="EMBL" id="SVB32037.1"/>
    </source>
</evidence>
<organism evidence="1">
    <name type="scientific">marine metagenome</name>
    <dbReference type="NCBI Taxonomy" id="408172"/>
    <lineage>
        <taxon>unclassified sequences</taxon>
        <taxon>metagenomes</taxon>
        <taxon>ecological metagenomes</taxon>
    </lineage>
</organism>
<sequence>MNHKIRELMRKIDSAKTTIQRLSLLEKLDVEVTKYRKEQEQKFKHEKRI</sequence>
<gene>
    <name evidence="1" type="ORF">METZ01_LOCUS184891</name>
</gene>
<protein>
    <submittedName>
        <fullName evidence="1">Uncharacterized protein</fullName>
    </submittedName>
</protein>
<name>A0A382D362_9ZZZZ</name>
<accession>A0A382D362</accession>